<dbReference type="PANTHER" id="PTHR23305">
    <property type="entry name" value="OBG GTPASE FAMILY"/>
    <property type="match status" value="1"/>
</dbReference>
<organism evidence="6 7">
    <name type="scientific">Thermoanaerobaculum aquaticum</name>
    <dbReference type="NCBI Taxonomy" id="1312852"/>
    <lineage>
        <taxon>Bacteria</taxon>
        <taxon>Pseudomonadati</taxon>
        <taxon>Acidobacteriota</taxon>
        <taxon>Thermoanaerobaculia</taxon>
        <taxon>Thermoanaerobaculales</taxon>
        <taxon>Thermoanaerobaculaceae</taxon>
        <taxon>Thermoanaerobaculum</taxon>
    </lineage>
</organism>
<dbReference type="InterPro" id="IPR012675">
    <property type="entry name" value="Beta-grasp_dom_sf"/>
</dbReference>
<dbReference type="GO" id="GO:0005524">
    <property type="term" value="F:ATP binding"/>
    <property type="evidence" value="ECO:0007669"/>
    <property type="project" value="UniProtKB-KW"/>
</dbReference>
<dbReference type="Gene3D" id="1.10.150.300">
    <property type="entry name" value="TGS-like domain"/>
    <property type="match status" value="1"/>
</dbReference>
<keyword evidence="3" id="KW-0547">Nucleotide-binding</keyword>
<dbReference type="Pfam" id="PF06071">
    <property type="entry name" value="YchF-GTPase_C"/>
    <property type="match status" value="1"/>
</dbReference>
<dbReference type="PANTHER" id="PTHR23305:SF18">
    <property type="entry name" value="OBG-TYPE G DOMAIN-CONTAINING PROTEIN"/>
    <property type="match status" value="1"/>
</dbReference>
<dbReference type="SUPFAM" id="SSF81271">
    <property type="entry name" value="TGS-like"/>
    <property type="match status" value="1"/>
</dbReference>
<evidence type="ECO:0000256" key="4">
    <source>
        <dbReference type="ARBA" id="ARBA00022840"/>
    </source>
</evidence>
<evidence type="ECO:0000259" key="5">
    <source>
        <dbReference type="PROSITE" id="PS51880"/>
    </source>
</evidence>
<protein>
    <recommendedName>
        <fullName evidence="5">TGS domain-containing protein</fullName>
    </recommendedName>
</protein>
<accession>A0A062Y154</accession>
<evidence type="ECO:0000313" key="7">
    <source>
        <dbReference type="Proteomes" id="UP000027284"/>
    </source>
</evidence>
<dbReference type="RefSeq" id="WP_038048170.1">
    <property type="nucleotide sequence ID" value="NZ_JMFG01000011.1"/>
</dbReference>
<dbReference type="InterPro" id="IPR013029">
    <property type="entry name" value="YchF_C"/>
</dbReference>
<dbReference type="InterPro" id="IPR012676">
    <property type="entry name" value="TGS-like"/>
</dbReference>
<dbReference type="EMBL" id="JMFG01000011">
    <property type="protein sequence ID" value="KDA54131.1"/>
    <property type="molecule type" value="Genomic_DNA"/>
</dbReference>
<sequence length="355" mass="39161">MEFGILGLAGAGKTTIFSLLTGAEVPFGTGKSHVGIAKVPDRRLDLLSELFKPRKHTPATVKFVDVPPVTKGGAATLNLPELRTMDGLALVLRGFTNPQVPHPEGQLNPQRDLELIETELLLSDLTVASGRLERLAKELPKHRTPELEREKQVLERCLAFLEEGRPLRELALTPEEERVLKGFTFLTRKPLLLILNADEAEASNLPQALARWGLQELESRPRVAVTAVCASLEEEISRLAAEDQEAFLKELGLPDRALSRVLEKAYALLGQISFFTVGEDECRAWSIPQGTTAVKAAGVIHSDFERGFIRAEVVRWDELLACGSLAVCRSKALLRQEGKDYVVQDGDVITFKFNV</sequence>
<dbReference type="SUPFAM" id="SSF52540">
    <property type="entry name" value="P-loop containing nucleoside triphosphate hydrolases"/>
    <property type="match status" value="1"/>
</dbReference>
<gene>
    <name evidence="6" type="ORF">EG19_00775</name>
</gene>
<feature type="domain" description="TGS" evidence="5">
    <location>
        <begin position="270"/>
        <end position="353"/>
    </location>
</feature>
<dbReference type="AlphaFoldDB" id="A0A062Y154"/>
<dbReference type="InterPro" id="IPR004396">
    <property type="entry name" value="ATPase_YchF/OLA1"/>
</dbReference>
<dbReference type="FunFam" id="1.10.150.300:FF:000001">
    <property type="entry name" value="Ribosome-binding ATPase YchF"/>
    <property type="match status" value="1"/>
</dbReference>
<reference evidence="6 7" key="1">
    <citation type="submission" date="2014-04" db="EMBL/GenBank/DDBJ databases">
        <title>The Genome Sequence of Thermoanaerobaculum aquaticum MP-01, The First Cultivated Group 23 Acidobacterium.</title>
        <authorList>
            <person name="Stamps B.W."/>
            <person name="Losey N.A."/>
            <person name="Lawson P.A."/>
            <person name="Stevenson B.S."/>
        </authorList>
    </citation>
    <scope>NUCLEOTIDE SEQUENCE [LARGE SCALE GENOMIC DNA]</scope>
    <source>
        <strain evidence="6 7">MP-01</strain>
    </source>
</reference>
<dbReference type="InterPro" id="IPR004095">
    <property type="entry name" value="TGS"/>
</dbReference>
<evidence type="ECO:0000256" key="2">
    <source>
        <dbReference type="ARBA" id="ARBA00022723"/>
    </source>
</evidence>
<evidence type="ECO:0000256" key="1">
    <source>
        <dbReference type="ARBA" id="ARBA00001946"/>
    </source>
</evidence>
<dbReference type="STRING" id="1312852.EG19_00775"/>
<dbReference type="GO" id="GO:0046872">
    <property type="term" value="F:metal ion binding"/>
    <property type="evidence" value="ECO:0007669"/>
    <property type="project" value="UniProtKB-KW"/>
</dbReference>
<dbReference type="Proteomes" id="UP000027284">
    <property type="component" value="Unassembled WGS sequence"/>
</dbReference>
<keyword evidence="2" id="KW-0479">Metal-binding</keyword>
<dbReference type="Gene3D" id="3.40.50.300">
    <property type="entry name" value="P-loop containing nucleotide triphosphate hydrolases"/>
    <property type="match status" value="1"/>
</dbReference>
<keyword evidence="7" id="KW-1185">Reference proteome</keyword>
<dbReference type="InterPro" id="IPR027417">
    <property type="entry name" value="P-loop_NTPase"/>
</dbReference>
<comment type="caution">
    <text evidence="6">The sequence shown here is derived from an EMBL/GenBank/DDBJ whole genome shotgun (WGS) entry which is preliminary data.</text>
</comment>
<comment type="cofactor">
    <cofactor evidence="1">
        <name>Mg(2+)</name>
        <dbReference type="ChEBI" id="CHEBI:18420"/>
    </cofactor>
</comment>
<dbReference type="OrthoDB" id="9807318at2"/>
<keyword evidence="4" id="KW-0067">ATP-binding</keyword>
<dbReference type="NCBIfam" id="TIGR00092">
    <property type="entry name" value="redox-regulated ATPase YchF"/>
    <property type="match status" value="1"/>
</dbReference>
<dbReference type="GO" id="GO:0016887">
    <property type="term" value="F:ATP hydrolysis activity"/>
    <property type="evidence" value="ECO:0007669"/>
    <property type="project" value="InterPro"/>
</dbReference>
<dbReference type="PIRSF" id="PIRSF006641">
    <property type="entry name" value="CHP00092"/>
    <property type="match status" value="1"/>
</dbReference>
<dbReference type="CDD" id="cd04867">
    <property type="entry name" value="TGS_YchF_OLA1"/>
    <property type="match status" value="1"/>
</dbReference>
<dbReference type="Gene3D" id="3.10.20.30">
    <property type="match status" value="1"/>
</dbReference>
<dbReference type="GO" id="GO:0005525">
    <property type="term" value="F:GTP binding"/>
    <property type="evidence" value="ECO:0007669"/>
    <property type="project" value="InterPro"/>
</dbReference>
<proteinExistence type="predicted"/>
<name>A0A062Y154_9BACT</name>
<dbReference type="InterPro" id="IPR023192">
    <property type="entry name" value="TGS-like_dom_sf"/>
</dbReference>
<dbReference type="FunFam" id="3.10.20.30:FF:000001">
    <property type="entry name" value="Ribosome-binding ATPase YchF"/>
    <property type="match status" value="1"/>
</dbReference>
<evidence type="ECO:0000256" key="3">
    <source>
        <dbReference type="ARBA" id="ARBA00022741"/>
    </source>
</evidence>
<dbReference type="PROSITE" id="PS51880">
    <property type="entry name" value="TGS"/>
    <property type="match status" value="1"/>
</dbReference>
<dbReference type="GO" id="GO:0005737">
    <property type="term" value="C:cytoplasm"/>
    <property type="evidence" value="ECO:0007669"/>
    <property type="project" value="TreeGrafter"/>
</dbReference>
<evidence type="ECO:0000313" key="6">
    <source>
        <dbReference type="EMBL" id="KDA54131.1"/>
    </source>
</evidence>